<reference evidence="2 3" key="1">
    <citation type="submission" date="2019-12" db="EMBL/GenBank/DDBJ databases">
        <title>Whole genome shotgun sequence of Streptomyces caniferus NBRC 15389.</title>
        <authorList>
            <person name="Ichikawa N."/>
            <person name="Kimura A."/>
            <person name="Kitahashi Y."/>
            <person name="Komaki H."/>
            <person name="Tamura T."/>
        </authorList>
    </citation>
    <scope>NUCLEOTIDE SEQUENCE [LARGE SCALE GENOMIC DNA]</scope>
    <source>
        <strain evidence="2 3">NBRC 15389</strain>
    </source>
</reference>
<comment type="caution">
    <text evidence="2">The sequence shown here is derived from an EMBL/GenBank/DDBJ whole genome shotgun (WGS) entry which is preliminary data.</text>
</comment>
<dbReference type="Proteomes" id="UP000435837">
    <property type="component" value="Unassembled WGS sequence"/>
</dbReference>
<dbReference type="AlphaFoldDB" id="A0A640S8T8"/>
<sequence length="65" mass="6855">MTVVTRDAVTSAASGVPETASQRGTKPSATAAVDRVRDFPRKRKEPVCAHQGLPSTVVQGKVHGR</sequence>
<evidence type="ECO:0000256" key="1">
    <source>
        <dbReference type="SAM" id="MobiDB-lite"/>
    </source>
</evidence>
<gene>
    <name evidence="2" type="ORF">Scani_39270</name>
</gene>
<proteinExistence type="predicted"/>
<evidence type="ECO:0000313" key="2">
    <source>
        <dbReference type="EMBL" id="GFE07659.1"/>
    </source>
</evidence>
<protein>
    <submittedName>
        <fullName evidence="2">Uncharacterized protein</fullName>
    </submittedName>
</protein>
<accession>A0A640S8T8</accession>
<feature type="compositionally biased region" description="Polar residues" evidence="1">
    <location>
        <begin position="19"/>
        <end position="28"/>
    </location>
</feature>
<dbReference type="EMBL" id="BLIN01000005">
    <property type="protein sequence ID" value="GFE07659.1"/>
    <property type="molecule type" value="Genomic_DNA"/>
</dbReference>
<name>A0A640S8T8_9ACTN</name>
<organism evidence="2 3">
    <name type="scientific">Streptomyces caniferus</name>
    <dbReference type="NCBI Taxonomy" id="285557"/>
    <lineage>
        <taxon>Bacteria</taxon>
        <taxon>Bacillati</taxon>
        <taxon>Actinomycetota</taxon>
        <taxon>Actinomycetes</taxon>
        <taxon>Kitasatosporales</taxon>
        <taxon>Streptomycetaceae</taxon>
        <taxon>Streptomyces</taxon>
    </lineage>
</organism>
<evidence type="ECO:0000313" key="3">
    <source>
        <dbReference type="Proteomes" id="UP000435837"/>
    </source>
</evidence>
<feature type="region of interest" description="Disordered" evidence="1">
    <location>
        <begin position="1"/>
        <end position="33"/>
    </location>
</feature>